<organism evidence="3 4">
    <name type="scientific">Sporosarcina psychrophila</name>
    <name type="common">Bacillus psychrophilus</name>
    <dbReference type="NCBI Taxonomy" id="1476"/>
    <lineage>
        <taxon>Bacteria</taxon>
        <taxon>Bacillati</taxon>
        <taxon>Bacillota</taxon>
        <taxon>Bacilli</taxon>
        <taxon>Bacillales</taxon>
        <taxon>Caryophanaceae</taxon>
        <taxon>Sporosarcina</taxon>
    </lineage>
</organism>
<dbReference type="Pfam" id="PF01926">
    <property type="entry name" value="MMR_HSR1"/>
    <property type="match status" value="1"/>
</dbReference>
<feature type="transmembrane region" description="Helical" evidence="1">
    <location>
        <begin position="322"/>
        <end position="340"/>
    </location>
</feature>
<feature type="transmembrane region" description="Helical" evidence="1">
    <location>
        <begin position="352"/>
        <end position="370"/>
    </location>
</feature>
<gene>
    <name evidence="3" type="ORF">K8V56_15345</name>
</gene>
<dbReference type="Proteomes" id="UP000698173">
    <property type="component" value="Unassembled WGS sequence"/>
</dbReference>
<dbReference type="Gene3D" id="3.40.50.300">
    <property type="entry name" value="P-loop containing nucleotide triphosphate hydrolases"/>
    <property type="match status" value="1"/>
</dbReference>
<evidence type="ECO:0000256" key="1">
    <source>
        <dbReference type="SAM" id="Phobius"/>
    </source>
</evidence>
<keyword evidence="1" id="KW-1133">Transmembrane helix</keyword>
<dbReference type="GO" id="GO:0005525">
    <property type="term" value="F:GTP binding"/>
    <property type="evidence" value="ECO:0007669"/>
    <property type="project" value="InterPro"/>
</dbReference>
<protein>
    <submittedName>
        <fullName evidence="3">50S ribosome-binding GTPase</fullName>
    </submittedName>
</protein>
<evidence type="ECO:0000313" key="3">
    <source>
        <dbReference type="EMBL" id="HJF33134.1"/>
    </source>
</evidence>
<feature type="transmembrane region" description="Helical" evidence="1">
    <location>
        <begin position="376"/>
        <end position="400"/>
    </location>
</feature>
<accession>A0A921KFF8</accession>
<dbReference type="InterPro" id="IPR027417">
    <property type="entry name" value="P-loop_NTPase"/>
</dbReference>
<name>A0A921KFF8_SPOPS</name>
<dbReference type="SUPFAM" id="SSF52540">
    <property type="entry name" value="P-loop containing nucleoside triphosphate hydrolases"/>
    <property type="match status" value="1"/>
</dbReference>
<feature type="domain" description="G" evidence="2">
    <location>
        <begin position="67"/>
        <end position="168"/>
    </location>
</feature>
<dbReference type="EMBL" id="DYWT01000244">
    <property type="protein sequence ID" value="HJF33134.1"/>
    <property type="molecule type" value="Genomic_DNA"/>
</dbReference>
<reference evidence="3" key="2">
    <citation type="submission" date="2021-09" db="EMBL/GenBank/DDBJ databases">
        <authorList>
            <person name="Gilroy R."/>
        </authorList>
    </citation>
    <scope>NUCLEOTIDE SEQUENCE</scope>
    <source>
        <strain evidence="3">CHK171-7178</strain>
    </source>
</reference>
<dbReference type="InterPro" id="IPR006073">
    <property type="entry name" value="GTP-bd"/>
</dbReference>
<comment type="caution">
    <text evidence="3">The sequence shown here is derived from an EMBL/GenBank/DDBJ whole genome shotgun (WGS) entry which is preliminary data.</text>
</comment>
<evidence type="ECO:0000259" key="2">
    <source>
        <dbReference type="Pfam" id="PF01926"/>
    </source>
</evidence>
<proteinExistence type="predicted"/>
<reference evidence="3" key="1">
    <citation type="journal article" date="2021" name="PeerJ">
        <title>Extensive microbial diversity within the chicken gut microbiome revealed by metagenomics and culture.</title>
        <authorList>
            <person name="Gilroy R."/>
            <person name="Ravi A."/>
            <person name="Getino M."/>
            <person name="Pursley I."/>
            <person name="Horton D.L."/>
            <person name="Alikhan N.F."/>
            <person name="Baker D."/>
            <person name="Gharbi K."/>
            <person name="Hall N."/>
            <person name="Watson M."/>
            <person name="Adriaenssens E.M."/>
            <person name="Foster-Nyarko E."/>
            <person name="Jarju S."/>
            <person name="Secka A."/>
            <person name="Antonio M."/>
            <person name="Oren A."/>
            <person name="Chaudhuri R.R."/>
            <person name="La Ragione R."/>
            <person name="Hildebrand F."/>
            <person name="Pallen M.J."/>
        </authorList>
    </citation>
    <scope>NUCLEOTIDE SEQUENCE</scope>
    <source>
        <strain evidence="3">CHK171-7178</strain>
    </source>
</reference>
<keyword evidence="1" id="KW-0472">Membrane</keyword>
<evidence type="ECO:0000313" key="4">
    <source>
        <dbReference type="Proteomes" id="UP000698173"/>
    </source>
</evidence>
<keyword evidence="1" id="KW-0812">Transmembrane</keyword>
<dbReference type="AlphaFoldDB" id="A0A921KFF8"/>
<sequence length="432" mass="47736">MNPQFEEIQKRMSHIGNLNNYLEDLLAKIPGNLLSGKQQEKLMDVLLDDKDLNKLLEGLKDPRPPRFVLVGRTGVGKSSLINAMSGRYLAEVSDVEIGTKEARRFTYESDGQVYFEVIDTRGIGESESFNQTAESELATVIKAFRPDAILFLQKATERAHIDKDVDSAKKMMLNAGYDLPMVGIITHVDELNPSRIKNPVDYPKGKLSLIEEKKAQLMRIFKEQDARVEAIIPVSSYIEWDRDADDLPQEKRRALTIEFDGRYGIEELLDFLEQSIDIRAAIHLGMTIRVNKIAEKIALRFIKVFSALAATVALSPIIATDIAVLLSLQTVLLMIVAYLSGRDLEFKTARELLVSLGGIGATGFTLRMIAQQGSKFANLVLPGAGSAISASIASGGTYAIGKAAVAYYLKGVPEGELKQVVKSAREEFVEIE</sequence>